<dbReference type="EMBL" id="CP141882">
    <property type="protein sequence ID" value="WRT65200.1"/>
    <property type="molecule type" value="Genomic_DNA"/>
</dbReference>
<evidence type="ECO:0000313" key="3">
    <source>
        <dbReference type="Proteomes" id="UP001329825"/>
    </source>
</evidence>
<name>A0ABZ1CTW7_9TREE</name>
<sequence length="330" mass="37016">MNSQQESLQAFYSIPSNTDKGDLCSRDLSDAGDGDTYDNQSATTTFGNPTLARDFVYPRSNPRHDTILDFDSVGTLPVTVSNPACTSHLQKGPTILYHVHEDDSMQSVIYFEKRDQETQAASKEIQGFFQSLQKSVLNAGSKGNIKTRLLSDGTRESITAECIRQSFDECGAPYNLEYVERKETFDDLTKIFTASDQFNANSTPTIVLEVSLQKLEPVDDILTNEIRTQKLYLPFINHDNGVSESIDSIQDARPVMLEIDKRIAHPMSTDNTTSVEGFIDGLTGGTGVYKNHRVTTISPFTPKYILDRQECFGLCLQRVRGIRQRWRSLD</sequence>
<feature type="compositionally biased region" description="Polar residues" evidence="1">
    <location>
        <begin position="37"/>
        <end position="48"/>
    </location>
</feature>
<reference evidence="2 3" key="1">
    <citation type="submission" date="2024-01" db="EMBL/GenBank/DDBJ databases">
        <title>Comparative genomics of Cryptococcus and Kwoniella reveals pathogenesis evolution and contrasting modes of karyotype evolution via chromosome fusion or intercentromeric recombination.</title>
        <authorList>
            <person name="Coelho M.A."/>
            <person name="David-Palma M."/>
            <person name="Shea T."/>
            <person name="Bowers K."/>
            <person name="McGinley-Smith S."/>
            <person name="Mohammad A.W."/>
            <person name="Gnirke A."/>
            <person name="Yurkov A.M."/>
            <person name="Nowrousian M."/>
            <person name="Sun S."/>
            <person name="Cuomo C.A."/>
            <person name="Heitman J."/>
        </authorList>
    </citation>
    <scope>NUCLEOTIDE SEQUENCE [LARGE SCALE GENOMIC DNA]</scope>
    <source>
        <strain evidence="2">CBS 11374</strain>
    </source>
</reference>
<dbReference type="GeneID" id="87954274"/>
<evidence type="ECO:0000256" key="1">
    <source>
        <dbReference type="SAM" id="MobiDB-lite"/>
    </source>
</evidence>
<proteinExistence type="predicted"/>
<evidence type="ECO:0000313" key="2">
    <source>
        <dbReference type="EMBL" id="WRT65200.1"/>
    </source>
</evidence>
<gene>
    <name evidence="2" type="ORF">IL334_002143</name>
</gene>
<keyword evidence="3" id="KW-1185">Reference proteome</keyword>
<dbReference type="RefSeq" id="XP_062789940.1">
    <property type="nucleotide sequence ID" value="XM_062933889.1"/>
</dbReference>
<protein>
    <submittedName>
        <fullName evidence="2">Uncharacterized protein</fullName>
    </submittedName>
</protein>
<feature type="region of interest" description="Disordered" evidence="1">
    <location>
        <begin position="22"/>
        <end position="52"/>
    </location>
</feature>
<organism evidence="2 3">
    <name type="scientific">Kwoniella shivajii</name>
    <dbReference type="NCBI Taxonomy" id="564305"/>
    <lineage>
        <taxon>Eukaryota</taxon>
        <taxon>Fungi</taxon>
        <taxon>Dikarya</taxon>
        <taxon>Basidiomycota</taxon>
        <taxon>Agaricomycotina</taxon>
        <taxon>Tremellomycetes</taxon>
        <taxon>Tremellales</taxon>
        <taxon>Cryptococcaceae</taxon>
        <taxon>Kwoniella</taxon>
    </lineage>
</organism>
<accession>A0ABZ1CTW7</accession>
<dbReference type="Proteomes" id="UP001329825">
    <property type="component" value="Chromosome 2"/>
</dbReference>